<evidence type="ECO:0000313" key="2">
    <source>
        <dbReference type="EMBL" id="OAG24847.1"/>
    </source>
</evidence>
<gene>
    <name evidence="2" type="ORF">CC77DRAFT_546147</name>
</gene>
<feature type="compositionally biased region" description="Polar residues" evidence="1">
    <location>
        <begin position="16"/>
        <end position="37"/>
    </location>
</feature>
<feature type="region of interest" description="Disordered" evidence="1">
    <location>
        <begin position="111"/>
        <end position="139"/>
    </location>
</feature>
<evidence type="ECO:0000313" key="3">
    <source>
        <dbReference type="Proteomes" id="UP000077248"/>
    </source>
</evidence>
<keyword evidence="3" id="KW-1185">Reference proteome</keyword>
<dbReference type="RefSeq" id="XP_018390268.1">
    <property type="nucleotide sequence ID" value="XM_018532121.1"/>
</dbReference>
<dbReference type="VEuPathDB" id="FungiDB:CC77DRAFT_546147"/>
<reference evidence="2 3" key="1">
    <citation type="submission" date="2016-05" db="EMBL/GenBank/DDBJ databases">
        <title>Comparative analysis of secretome profiles of manganese(II)-oxidizing ascomycete fungi.</title>
        <authorList>
            <consortium name="DOE Joint Genome Institute"/>
            <person name="Zeiner C.A."/>
            <person name="Purvine S.O."/>
            <person name="Zink E.M."/>
            <person name="Wu S."/>
            <person name="Pasa-Tolic L."/>
            <person name="Chaput D.L."/>
            <person name="Haridas S."/>
            <person name="Grigoriev I.V."/>
            <person name="Santelli C.M."/>
            <person name="Hansel C.M."/>
        </authorList>
    </citation>
    <scope>NUCLEOTIDE SEQUENCE [LARGE SCALE GENOMIC DNA]</scope>
    <source>
        <strain evidence="2 3">SRC1lrK2f</strain>
    </source>
</reference>
<sequence length="328" mass="36637">MNSSATSKCWKGRNTLLFSSPTTTGRDTSRKNISNSDTPMFSPSTTPSMPFSSSAIPSGTTYLMNPGVESTTRSHFRRRHNTPPLCSSLESNIINQDHSIAVDPAVCTSPLRRSPRVSPRRSPPLRRTTNVVNPFTNTTLPFQCHQDQETYTSFSRDNDQPSSPESDIYCPRESLPVSFSSSETLLDEPRFSFDSTEVEVLSTPFLPRVIKEGERAIATRRPSTITIVEEGREWWGFKDEGIRSAAEALGVDFPIACCVTGNATRGEREVGREDDMAFWHCNGRLRRRASSEDNGGRSGCLGGGLHTTRKKRMGWKNWLTRLGCFWIE</sequence>
<dbReference type="Proteomes" id="UP000077248">
    <property type="component" value="Unassembled WGS sequence"/>
</dbReference>
<accession>A0A177DYW2</accession>
<dbReference type="AlphaFoldDB" id="A0A177DYW2"/>
<feature type="compositionally biased region" description="Low complexity" evidence="1">
    <location>
        <begin position="38"/>
        <end position="52"/>
    </location>
</feature>
<feature type="region of interest" description="Disordered" evidence="1">
    <location>
        <begin position="150"/>
        <end position="169"/>
    </location>
</feature>
<dbReference type="EMBL" id="KV441471">
    <property type="protein sequence ID" value="OAG24847.1"/>
    <property type="molecule type" value="Genomic_DNA"/>
</dbReference>
<name>A0A177DYW2_ALTAL</name>
<evidence type="ECO:0000256" key="1">
    <source>
        <dbReference type="SAM" id="MobiDB-lite"/>
    </source>
</evidence>
<dbReference type="KEGG" id="aalt:CC77DRAFT_546147"/>
<feature type="region of interest" description="Disordered" evidence="1">
    <location>
        <begin position="16"/>
        <end position="52"/>
    </location>
</feature>
<protein>
    <submittedName>
        <fullName evidence="2">Uncharacterized protein</fullName>
    </submittedName>
</protein>
<organism evidence="2 3">
    <name type="scientific">Alternaria alternata</name>
    <name type="common">Alternaria rot fungus</name>
    <name type="synonym">Torula alternata</name>
    <dbReference type="NCBI Taxonomy" id="5599"/>
    <lineage>
        <taxon>Eukaryota</taxon>
        <taxon>Fungi</taxon>
        <taxon>Dikarya</taxon>
        <taxon>Ascomycota</taxon>
        <taxon>Pezizomycotina</taxon>
        <taxon>Dothideomycetes</taxon>
        <taxon>Pleosporomycetidae</taxon>
        <taxon>Pleosporales</taxon>
        <taxon>Pleosporineae</taxon>
        <taxon>Pleosporaceae</taxon>
        <taxon>Alternaria</taxon>
        <taxon>Alternaria sect. Alternaria</taxon>
        <taxon>Alternaria alternata complex</taxon>
    </lineage>
</organism>
<proteinExistence type="predicted"/>
<feature type="compositionally biased region" description="Polar residues" evidence="1">
    <location>
        <begin position="150"/>
        <end position="165"/>
    </location>
</feature>
<feature type="compositionally biased region" description="Low complexity" evidence="1">
    <location>
        <begin position="125"/>
        <end position="139"/>
    </location>
</feature>
<dbReference type="GeneID" id="29117715"/>